<dbReference type="RefSeq" id="WP_152886581.1">
    <property type="nucleotide sequence ID" value="NZ_WHJC01000001.1"/>
</dbReference>
<feature type="transmembrane region" description="Helical" evidence="1">
    <location>
        <begin position="6"/>
        <end position="26"/>
    </location>
</feature>
<keyword evidence="1" id="KW-0812">Transmembrane</keyword>
<dbReference type="NCBIfam" id="TIGR02893">
    <property type="entry name" value="spore_yabQ"/>
    <property type="match status" value="1"/>
</dbReference>
<dbReference type="OrthoDB" id="1685240at2"/>
<gene>
    <name evidence="2" type="primary">yabQ</name>
    <name evidence="2" type="ORF">GBZ86_00100</name>
</gene>
<keyword evidence="1" id="KW-1133">Transmembrane helix</keyword>
<evidence type="ECO:0000313" key="2">
    <source>
        <dbReference type="EMBL" id="MPQ42165.1"/>
    </source>
</evidence>
<keyword evidence="1" id="KW-0472">Membrane</keyword>
<keyword evidence="3" id="KW-1185">Reference proteome</keyword>
<sequence length="124" mass="14549">MLLPLNLQFNIIIFAILAGILTGFLFDFYRIIRGYGIPKLIIIIEDILFWIFCSLVVFAFLLIFNYAFLGTYVYIIMGIVVLIHLKFISPKFIKMEKKFIYLTYKSGRITVKNLIYVLKSIFSK</sequence>
<dbReference type="Pfam" id="PF09578">
    <property type="entry name" value="Spore_YabQ"/>
    <property type="match status" value="1"/>
</dbReference>
<evidence type="ECO:0000256" key="1">
    <source>
        <dbReference type="SAM" id="Phobius"/>
    </source>
</evidence>
<proteinExistence type="predicted"/>
<reference evidence="2 3" key="1">
    <citation type="submission" date="2019-10" db="EMBL/GenBank/DDBJ databases">
        <title>The Genome Sequence of Clostridium tarantellae Isolated from Fish Brain.</title>
        <authorList>
            <person name="Bano L."/>
            <person name="Kiel M."/>
            <person name="Sales G."/>
            <person name="Doxey A.C."/>
            <person name="Mansfield M.J."/>
            <person name="Schiavone M."/>
            <person name="Rossetto O."/>
            <person name="Pirazzini M."/>
            <person name="Dobrindt U."/>
            <person name="Montecucco C."/>
        </authorList>
    </citation>
    <scope>NUCLEOTIDE SEQUENCE [LARGE SCALE GENOMIC DNA]</scope>
    <source>
        <strain evidence="2 3">DSM 3997</strain>
    </source>
</reference>
<evidence type="ECO:0000313" key="3">
    <source>
        <dbReference type="Proteomes" id="UP000430345"/>
    </source>
</evidence>
<feature type="transmembrane region" description="Helical" evidence="1">
    <location>
        <begin position="72"/>
        <end position="89"/>
    </location>
</feature>
<dbReference type="InterPro" id="IPR019074">
    <property type="entry name" value="YabQ"/>
</dbReference>
<dbReference type="EMBL" id="WHJC01000001">
    <property type="protein sequence ID" value="MPQ42165.1"/>
    <property type="molecule type" value="Genomic_DNA"/>
</dbReference>
<protein>
    <submittedName>
        <fullName evidence="2">Spore cortex biosynthesis protein YabQ</fullName>
    </submittedName>
</protein>
<name>A0A6I1MFP0_9CLOT</name>
<dbReference type="Proteomes" id="UP000430345">
    <property type="component" value="Unassembled WGS sequence"/>
</dbReference>
<accession>A0A6I1MFP0</accession>
<dbReference type="AlphaFoldDB" id="A0A6I1MFP0"/>
<feature type="transmembrane region" description="Helical" evidence="1">
    <location>
        <begin position="47"/>
        <end position="66"/>
    </location>
</feature>
<organism evidence="2 3">
    <name type="scientific">Clostridium tarantellae</name>
    <dbReference type="NCBI Taxonomy" id="39493"/>
    <lineage>
        <taxon>Bacteria</taxon>
        <taxon>Bacillati</taxon>
        <taxon>Bacillota</taxon>
        <taxon>Clostridia</taxon>
        <taxon>Eubacteriales</taxon>
        <taxon>Clostridiaceae</taxon>
        <taxon>Clostridium</taxon>
    </lineage>
</organism>
<comment type="caution">
    <text evidence="2">The sequence shown here is derived from an EMBL/GenBank/DDBJ whole genome shotgun (WGS) entry which is preliminary data.</text>
</comment>